<dbReference type="Gene3D" id="1.20.140.40">
    <property type="entry name" value="Invertase/pectin methylesterase inhibitor family protein"/>
    <property type="match status" value="1"/>
</dbReference>
<accession>A0A8J4RYS3</accession>
<protein>
    <submittedName>
        <fullName evidence="1">Uncharacterized protein</fullName>
    </submittedName>
</protein>
<dbReference type="EMBL" id="JRKL02000109">
    <property type="protein sequence ID" value="KAF3975050.1"/>
    <property type="molecule type" value="Genomic_DNA"/>
</dbReference>
<sequence>MSTSSWVCRSCTSFSFQTNINLWSKEKAPAAFQYTEEICIQPNFRNYTFDCTKLLTPDPEDVKAVTSKEDLLMVAFTETSTLAQSLLDDLNELNHSSLGWGWVDNKSEILDCIDEFDIVVKLYDAAVSSLRGREPATLDYVFRHIQIYQTACMNRLREVRTIFTKKASKMSRKQRRLFVALFISSSLLKKSIELGESTQAWLTH</sequence>
<dbReference type="SUPFAM" id="SSF101148">
    <property type="entry name" value="Plant invertase/pectin methylesterase inhibitor"/>
    <property type="match status" value="1"/>
</dbReference>
<organism evidence="1 2">
    <name type="scientific">Castanea mollissima</name>
    <name type="common">Chinese chestnut</name>
    <dbReference type="NCBI Taxonomy" id="60419"/>
    <lineage>
        <taxon>Eukaryota</taxon>
        <taxon>Viridiplantae</taxon>
        <taxon>Streptophyta</taxon>
        <taxon>Embryophyta</taxon>
        <taxon>Tracheophyta</taxon>
        <taxon>Spermatophyta</taxon>
        <taxon>Magnoliopsida</taxon>
        <taxon>eudicotyledons</taxon>
        <taxon>Gunneridae</taxon>
        <taxon>Pentapetalae</taxon>
        <taxon>rosids</taxon>
        <taxon>fabids</taxon>
        <taxon>Fagales</taxon>
        <taxon>Fagaceae</taxon>
        <taxon>Castanea</taxon>
    </lineage>
</organism>
<proteinExistence type="predicted"/>
<reference evidence="1" key="1">
    <citation type="submission" date="2020-03" db="EMBL/GenBank/DDBJ databases">
        <title>Castanea mollissima Vanexum genome sequencing.</title>
        <authorList>
            <person name="Staton M."/>
        </authorList>
    </citation>
    <scope>NUCLEOTIDE SEQUENCE</scope>
    <source>
        <tissue evidence="1">Leaf</tissue>
    </source>
</reference>
<dbReference type="AlphaFoldDB" id="A0A8J4RYS3"/>
<gene>
    <name evidence="1" type="ORF">CMV_001676</name>
</gene>
<dbReference type="OrthoDB" id="2019149at2759"/>
<dbReference type="InterPro" id="IPR035513">
    <property type="entry name" value="Invertase/methylesterase_inhib"/>
</dbReference>
<evidence type="ECO:0000313" key="1">
    <source>
        <dbReference type="EMBL" id="KAF3975050.1"/>
    </source>
</evidence>
<name>A0A8J4RYS3_9ROSI</name>
<keyword evidence="2" id="KW-1185">Reference proteome</keyword>
<evidence type="ECO:0000313" key="2">
    <source>
        <dbReference type="Proteomes" id="UP000737018"/>
    </source>
</evidence>
<comment type="caution">
    <text evidence="1">The sequence shown here is derived from an EMBL/GenBank/DDBJ whole genome shotgun (WGS) entry which is preliminary data.</text>
</comment>
<dbReference type="Proteomes" id="UP000737018">
    <property type="component" value="Unassembled WGS sequence"/>
</dbReference>